<keyword evidence="3" id="KW-1185">Reference proteome</keyword>
<dbReference type="AlphaFoldDB" id="A0A177DK54"/>
<evidence type="ECO:0000256" key="1">
    <source>
        <dbReference type="SAM" id="MobiDB-lite"/>
    </source>
</evidence>
<dbReference type="VEuPathDB" id="FungiDB:CC77DRAFT_938392"/>
<feature type="compositionally biased region" description="Basic and acidic residues" evidence="1">
    <location>
        <begin position="79"/>
        <end position="92"/>
    </location>
</feature>
<sequence length="483" mass="53503">MAATTSVSGIGGPDMAYIGELYENISRHPPGIGARKLLIEHYMSVGNEWLEGALDEAKKLQSLDPTDSDVAEFLKILEKKPEPPAPEKKAAEAKPASLTQSRGEVINNVRHKAKPIRKRESNHSDLILGKPVGDLDDSQRDLVIGYQNIRAKATHVFANLLRLQALQRKSGLPQSKNLGKVHAMVDGDDNATYIGMRPPASARSVARNVRNNSKEATNLVITDLEDMLKWVRAPNGTPSGASIDSIRDALVTRRRAIESALPDELKIHCELGFMHVEHEHLERNYVNDETMLGDEVKDIAREDFYVTEDNYAWSMDELVQAIQANSGIFRNPLSKEMFTPKDVKGILLHPTGRSLAALRVEQHKMSKGVRTDTIVRMEKLSAVLLEDQSSDNLPSRKAVDEFLLYIATLPDLEQKAIESLKCPAKDSHTGQYYDFTIGEAVRDAKGNLVCFHKTGDFIKQAAAHLRRNCGVAPDTEQGNCSAM</sequence>
<protein>
    <submittedName>
        <fullName evidence="2">Uncharacterized protein</fullName>
    </submittedName>
</protein>
<dbReference type="STRING" id="5599.A0A177DK54"/>
<dbReference type="OMA" id="AQHEMSK"/>
<name>A0A177DK54_ALTAL</name>
<dbReference type="EMBL" id="KV441481">
    <property type="protein sequence ID" value="OAG19239.1"/>
    <property type="molecule type" value="Genomic_DNA"/>
</dbReference>
<evidence type="ECO:0000313" key="2">
    <source>
        <dbReference type="EMBL" id="OAG19239.1"/>
    </source>
</evidence>
<dbReference type="KEGG" id="aalt:CC77DRAFT_938392"/>
<dbReference type="GeneID" id="29120202"/>
<organism evidence="2 3">
    <name type="scientific">Alternaria alternata</name>
    <name type="common">Alternaria rot fungus</name>
    <name type="synonym">Torula alternata</name>
    <dbReference type="NCBI Taxonomy" id="5599"/>
    <lineage>
        <taxon>Eukaryota</taxon>
        <taxon>Fungi</taxon>
        <taxon>Dikarya</taxon>
        <taxon>Ascomycota</taxon>
        <taxon>Pezizomycotina</taxon>
        <taxon>Dothideomycetes</taxon>
        <taxon>Pleosporomycetidae</taxon>
        <taxon>Pleosporales</taxon>
        <taxon>Pleosporineae</taxon>
        <taxon>Pleosporaceae</taxon>
        <taxon>Alternaria</taxon>
        <taxon>Alternaria sect. Alternaria</taxon>
        <taxon>Alternaria alternata complex</taxon>
    </lineage>
</organism>
<accession>A0A177DK54</accession>
<proteinExistence type="predicted"/>
<gene>
    <name evidence="2" type="ORF">CC77DRAFT_938392</name>
</gene>
<feature type="region of interest" description="Disordered" evidence="1">
    <location>
        <begin position="79"/>
        <end position="101"/>
    </location>
</feature>
<dbReference type="RefSeq" id="XP_018384660.1">
    <property type="nucleotide sequence ID" value="XM_018534608.1"/>
</dbReference>
<evidence type="ECO:0000313" key="3">
    <source>
        <dbReference type="Proteomes" id="UP000077248"/>
    </source>
</evidence>
<reference evidence="2 3" key="1">
    <citation type="submission" date="2016-05" db="EMBL/GenBank/DDBJ databases">
        <title>Comparative analysis of secretome profiles of manganese(II)-oxidizing ascomycete fungi.</title>
        <authorList>
            <consortium name="DOE Joint Genome Institute"/>
            <person name="Zeiner C.A."/>
            <person name="Purvine S.O."/>
            <person name="Zink E.M."/>
            <person name="Wu S."/>
            <person name="Pasa-Tolic L."/>
            <person name="Chaput D.L."/>
            <person name="Haridas S."/>
            <person name="Grigoriev I.V."/>
            <person name="Santelli C.M."/>
            <person name="Hansel C.M."/>
        </authorList>
    </citation>
    <scope>NUCLEOTIDE SEQUENCE [LARGE SCALE GENOMIC DNA]</scope>
    <source>
        <strain evidence="2 3">SRC1lrK2f</strain>
    </source>
</reference>
<dbReference type="Proteomes" id="UP000077248">
    <property type="component" value="Unassembled WGS sequence"/>
</dbReference>